<dbReference type="NCBIfam" id="TIGR00218">
    <property type="entry name" value="manA"/>
    <property type="match status" value="1"/>
</dbReference>
<dbReference type="GO" id="GO:0004476">
    <property type="term" value="F:mannose-6-phosphate isomerase activity"/>
    <property type="evidence" value="ECO:0007669"/>
    <property type="project" value="UniProtKB-EC"/>
</dbReference>
<dbReference type="CDD" id="cd07011">
    <property type="entry name" value="cupin_PMI_type_I_N"/>
    <property type="match status" value="1"/>
</dbReference>
<dbReference type="Gene3D" id="2.60.120.10">
    <property type="entry name" value="Jelly Rolls"/>
    <property type="match status" value="2"/>
</dbReference>
<comment type="catalytic activity">
    <reaction evidence="1">
        <text>D-mannose 6-phosphate = D-fructose 6-phosphate</text>
        <dbReference type="Rhea" id="RHEA:12356"/>
        <dbReference type="ChEBI" id="CHEBI:58735"/>
        <dbReference type="ChEBI" id="CHEBI:61527"/>
        <dbReference type="EC" id="5.3.1.8"/>
    </reaction>
</comment>
<evidence type="ECO:0000256" key="1">
    <source>
        <dbReference type="ARBA" id="ARBA00000757"/>
    </source>
</evidence>
<dbReference type="InterPro" id="IPR001250">
    <property type="entry name" value="Man6P_Isoase-1"/>
</dbReference>
<evidence type="ECO:0000313" key="9">
    <source>
        <dbReference type="EMBL" id="UQN14394.1"/>
    </source>
</evidence>
<dbReference type="PRINTS" id="PR00714">
    <property type="entry name" value="MAN6PISMRASE"/>
</dbReference>
<dbReference type="EMBL" id="CP097160">
    <property type="protein sequence ID" value="UQN14394.1"/>
    <property type="molecule type" value="Genomic_DNA"/>
</dbReference>
<reference evidence="9" key="1">
    <citation type="submission" date="2022-05" db="EMBL/GenBank/DDBJ databases">
        <title>Complete genome sequence of toluene-degrading Gulosibacter sediminis strain ACHW.36C.</title>
        <authorList>
            <person name="Wai A.C."/>
            <person name="Lai G.K."/>
            <person name="Griffin S.D."/>
            <person name="Leung F.C."/>
        </authorList>
    </citation>
    <scope>NUCLEOTIDE SEQUENCE [LARGE SCALE GENOMIC DNA]</scope>
    <source>
        <strain evidence="9">ACHW.36C</strain>
    </source>
</reference>
<evidence type="ECO:0000256" key="3">
    <source>
        <dbReference type="ARBA" id="ARBA00010772"/>
    </source>
</evidence>
<comment type="similarity">
    <text evidence="3">Belongs to the mannose-6-phosphate isomerase type 1 family.</text>
</comment>
<proteinExistence type="inferred from homology"/>
<dbReference type="PIRSF" id="PIRSF001480">
    <property type="entry name" value="Mannose-6-phosphate_isomerase"/>
    <property type="match status" value="1"/>
</dbReference>
<dbReference type="InterPro" id="IPR014710">
    <property type="entry name" value="RmlC-like_jellyroll"/>
</dbReference>
<dbReference type="InterPro" id="IPR011051">
    <property type="entry name" value="RmlC_Cupin_sf"/>
</dbReference>
<dbReference type="InterPro" id="IPR016305">
    <property type="entry name" value="Mannose-6-P_Isomerase"/>
</dbReference>
<feature type="domain" description="Phosphomannose isomerase type I catalytic" evidence="8">
    <location>
        <begin position="2"/>
        <end position="161"/>
    </location>
</feature>
<dbReference type="SUPFAM" id="SSF51182">
    <property type="entry name" value="RmlC-like cupins"/>
    <property type="match status" value="1"/>
</dbReference>
<evidence type="ECO:0000259" key="8">
    <source>
        <dbReference type="Pfam" id="PF20511"/>
    </source>
</evidence>
<keyword evidence="6" id="KW-0862">Zinc</keyword>
<dbReference type="Gene3D" id="1.10.441.10">
    <property type="entry name" value="Phosphomannose Isomerase, domain 2"/>
    <property type="match status" value="1"/>
</dbReference>
<gene>
    <name evidence="9" type="primary">manA</name>
    <name evidence="9" type="ORF">M3M28_10085</name>
</gene>
<dbReference type="PANTHER" id="PTHR10309:SF0">
    <property type="entry name" value="MANNOSE-6-PHOSPHATE ISOMERASE"/>
    <property type="match status" value="1"/>
</dbReference>
<name>A0ABY4MVI1_9MICO</name>
<evidence type="ECO:0000256" key="7">
    <source>
        <dbReference type="ARBA" id="ARBA00023235"/>
    </source>
</evidence>
<protein>
    <recommendedName>
        <fullName evidence="4">mannose-6-phosphate isomerase</fullName>
        <ecNumber evidence="4">5.3.1.8</ecNumber>
    </recommendedName>
</protein>
<evidence type="ECO:0000256" key="5">
    <source>
        <dbReference type="ARBA" id="ARBA00022723"/>
    </source>
</evidence>
<keyword evidence="5" id="KW-0479">Metal-binding</keyword>
<dbReference type="PANTHER" id="PTHR10309">
    <property type="entry name" value="MANNOSE-6-PHOSPHATE ISOMERASE"/>
    <property type="match status" value="1"/>
</dbReference>
<organism evidence="9">
    <name type="scientific">Gulosibacter sediminis</name>
    <dbReference type="NCBI Taxonomy" id="1729695"/>
    <lineage>
        <taxon>Bacteria</taxon>
        <taxon>Bacillati</taxon>
        <taxon>Actinomycetota</taxon>
        <taxon>Actinomycetes</taxon>
        <taxon>Micrococcales</taxon>
        <taxon>Microbacteriaceae</taxon>
        <taxon>Gulosibacter</taxon>
    </lineage>
</organism>
<evidence type="ECO:0000256" key="2">
    <source>
        <dbReference type="ARBA" id="ARBA00001947"/>
    </source>
</evidence>
<sequence length="423" mass="44535">MPLKNTPMRYAWGSRGAISDLLGTGGVLDEPELNSPLQAELWFGAHPASPSRIPDPELAGGAATLRDWIADAPDAALGARAAQVHPGEPQLPFLLKVLAAAQPLSLQVHPTLAEARAGYDAEDAAGVAVDAPERNYRDRLHKPELLVALSETMSALAGFRAVDSVRELVADVAAAVAGTPAEADFAPFVRLVGGADDEAAMRELLTWILTDAAAKPASAALDAWVATDGEVFAVERHNLRRIREAFPGDASALIALLMNHVVLHRGEALYVRAGVLHAYLEGLGIEVMASSDNVLRGGLTVKHIDVDELMRILTVVPEDAPLLAPVVHGNVADFVPQEPDFMLQRAAAEHLDDHLECVGPGIAVCVAGTVQLEGGASGTAKTLGRGDAVFITPDERSVHVRGRGNLLLATMNPHAGDSQEMPA</sequence>
<dbReference type="InterPro" id="IPR046457">
    <property type="entry name" value="PMI_typeI_cat"/>
</dbReference>
<dbReference type="EC" id="5.3.1.8" evidence="4"/>
<comment type="cofactor">
    <cofactor evidence="2">
        <name>Zn(2+)</name>
        <dbReference type="ChEBI" id="CHEBI:29105"/>
    </cofactor>
</comment>
<evidence type="ECO:0000256" key="6">
    <source>
        <dbReference type="ARBA" id="ARBA00022833"/>
    </source>
</evidence>
<accession>A0ABY4MVI1</accession>
<evidence type="ECO:0000256" key="4">
    <source>
        <dbReference type="ARBA" id="ARBA00011956"/>
    </source>
</evidence>
<dbReference type="Pfam" id="PF20511">
    <property type="entry name" value="PMI_typeI_cat"/>
    <property type="match status" value="1"/>
</dbReference>
<keyword evidence="7 9" id="KW-0413">Isomerase</keyword>